<evidence type="ECO:0000313" key="1">
    <source>
        <dbReference type="EMBL" id="CAB1454048.1"/>
    </source>
</evidence>
<evidence type="ECO:0000313" key="2">
    <source>
        <dbReference type="Proteomes" id="UP001153269"/>
    </source>
</evidence>
<proteinExistence type="predicted"/>
<sequence>MPPSANQRDASSISCLGQWEPDGGIPLVPWWDSWESNAAAGLSRNDATVLHRCKAAAHDRAAHVAWASQEMAATCLLLHLMS</sequence>
<dbReference type="EMBL" id="CADEAL010004197">
    <property type="protein sequence ID" value="CAB1454048.1"/>
    <property type="molecule type" value="Genomic_DNA"/>
</dbReference>
<gene>
    <name evidence="1" type="ORF">PLEPLA_LOCUS41810</name>
</gene>
<reference evidence="1" key="1">
    <citation type="submission" date="2020-03" db="EMBL/GenBank/DDBJ databases">
        <authorList>
            <person name="Weist P."/>
        </authorList>
    </citation>
    <scope>NUCLEOTIDE SEQUENCE</scope>
</reference>
<keyword evidence="2" id="KW-1185">Reference proteome</keyword>
<protein>
    <submittedName>
        <fullName evidence="1">Uncharacterized protein</fullName>
    </submittedName>
</protein>
<organism evidence="1 2">
    <name type="scientific">Pleuronectes platessa</name>
    <name type="common">European plaice</name>
    <dbReference type="NCBI Taxonomy" id="8262"/>
    <lineage>
        <taxon>Eukaryota</taxon>
        <taxon>Metazoa</taxon>
        <taxon>Chordata</taxon>
        <taxon>Craniata</taxon>
        <taxon>Vertebrata</taxon>
        <taxon>Euteleostomi</taxon>
        <taxon>Actinopterygii</taxon>
        <taxon>Neopterygii</taxon>
        <taxon>Teleostei</taxon>
        <taxon>Neoteleostei</taxon>
        <taxon>Acanthomorphata</taxon>
        <taxon>Carangaria</taxon>
        <taxon>Pleuronectiformes</taxon>
        <taxon>Pleuronectoidei</taxon>
        <taxon>Pleuronectidae</taxon>
        <taxon>Pleuronectes</taxon>
    </lineage>
</organism>
<dbReference type="AlphaFoldDB" id="A0A9N7Z399"/>
<comment type="caution">
    <text evidence="1">The sequence shown here is derived from an EMBL/GenBank/DDBJ whole genome shotgun (WGS) entry which is preliminary data.</text>
</comment>
<accession>A0A9N7Z399</accession>
<name>A0A9N7Z399_PLEPL</name>
<dbReference type="Proteomes" id="UP001153269">
    <property type="component" value="Unassembled WGS sequence"/>
</dbReference>